<dbReference type="CDD" id="cd11010">
    <property type="entry name" value="S1-P1_nuclease"/>
    <property type="match status" value="1"/>
</dbReference>
<evidence type="ECO:0000256" key="1">
    <source>
        <dbReference type="ARBA" id="ARBA00022722"/>
    </source>
</evidence>
<dbReference type="Gene3D" id="1.10.575.10">
    <property type="entry name" value="P1 Nuclease"/>
    <property type="match status" value="1"/>
</dbReference>
<dbReference type="EMBL" id="BBJS01000057">
    <property type="protein sequence ID" value="GAN15426.1"/>
    <property type="molecule type" value="Genomic_DNA"/>
</dbReference>
<keyword evidence="4" id="KW-0378">Hydrolase</keyword>
<keyword evidence="5" id="KW-1015">Disulfide bond</keyword>
<dbReference type="GO" id="GO:0046872">
    <property type="term" value="F:metal ion binding"/>
    <property type="evidence" value="ECO:0007669"/>
    <property type="project" value="UniProtKB-KW"/>
</dbReference>
<keyword evidence="1" id="KW-0540">Nuclease</keyword>
<dbReference type="GO" id="GO:0006308">
    <property type="term" value="P:DNA catabolic process"/>
    <property type="evidence" value="ECO:0007669"/>
    <property type="project" value="InterPro"/>
</dbReference>
<organism evidence="8 9">
    <name type="scientific">Sphingomonas paucimobilis NBRC 13935</name>
    <dbReference type="NCBI Taxonomy" id="1219050"/>
    <lineage>
        <taxon>Bacteria</taxon>
        <taxon>Pseudomonadati</taxon>
        <taxon>Pseudomonadota</taxon>
        <taxon>Alphaproteobacteria</taxon>
        <taxon>Sphingomonadales</taxon>
        <taxon>Sphingomonadaceae</taxon>
        <taxon>Sphingomonas</taxon>
    </lineage>
</organism>
<keyword evidence="3" id="KW-0255">Endonuclease</keyword>
<protein>
    <submittedName>
        <fullName evidence="8">DNA, contig: SP657</fullName>
    </submittedName>
</protein>
<evidence type="ECO:0000256" key="7">
    <source>
        <dbReference type="SAM" id="SignalP"/>
    </source>
</evidence>
<dbReference type="PANTHER" id="PTHR33146:SF26">
    <property type="entry name" value="ENDONUCLEASE 4"/>
    <property type="match status" value="1"/>
</dbReference>
<dbReference type="Proteomes" id="UP000032025">
    <property type="component" value="Unassembled WGS sequence"/>
</dbReference>
<keyword evidence="2" id="KW-0479">Metal-binding</keyword>
<dbReference type="PANTHER" id="PTHR33146">
    <property type="entry name" value="ENDONUCLEASE 4"/>
    <property type="match status" value="1"/>
</dbReference>
<dbReference type="AlphaFoldDB" id="A0A0C9MXU8"/>
<dbReference type="GO" id="GO:0016788">
    <property type="term" value="F:hydrolase activity, acting on ester bonds"/>
    <property type="evidence" value="ECO:0007669"/>
    <property type="project" value="InterPro"/>
</dbReference>
<dbReference type="RefSeq" id="WP_042469406.1">
    <property type="nucleotide sequence ID" value="NZ_BBJS01000057.1"/>
</dbReference>
<dbReference type="SUPFAM" id="SSF48537">
    <property type="entry name" value="Phospholipase C/P1 nuclease"/>
    <property type="match status" value="1"/>
</dbReference>
<evidence type="ECO:0000313" key="8">
    <source>
        <dbReference type="EMBL" id="GAN15426.1"/>
    </source>
</evidence>
<accession>A0A0C9MXU8</accession>
<proteinExistence type="predicted"/>
<evidence type="ECO:0000313" key="9">
    <source>
        <dbReference type="Proteomes" id="UP000032025"/>
    </source>
</evidence>
<feature type="signal peptide" evidence="7">
    <location>
        <begin position="1"/>
        <end position="22"/>
    </location>
</feature>
<evidence type="ECO:0000256" key="5">
    <source>
        <dbReference type="ARBA" id="ARBA00023157"/>
    </source>
</evidence>
<dbReference type="Pfam" id="PF02265">
    <property type="entry name" value="S1-P1_nuclease"/>
    <property type="match status" value="1"/>
</dbReference>
<dbReference type="InterPro" id="IPR008947">
    <property type="entry name" value="PLipase_C/P1_nuclease_dom_sf"/>
</dbReference>
<comment type="caution">
    <text evidence="8">The sequence shown here is derived from an EMBL/GenBank/DDBJ whole genome shotgun (WGS) entry which is preliminary data.</text>
</comment>
<reference evidence="8 9" key="1">
    <citation type="submission" date="2014-08" db="EMBL/GenBank/DDBJ databases">
        <title>Whole genome shotgun sequence of Sphingomonas paucimobilis NBRC 13935.</title>
        <authorList>
            <person name="Hosoyama A."/>
            <person name="Hashimoto M."/>
            <person name="Hosoyama Y."/>
            <person name="Noguchi M."/>
            <person name="Uohara A."/>
            <person name="Ohji S."/>
            <person name="Katano-Makiyama Y."/>
            <person name="Ichikawa N."/>
            <person name="Kimura A."/>
            <person name="Yamazoe A."/>
            <person name="Fujita N."/>
        </authorList>
    </citation>
    <scope>NUCLEOTIDE SEQUENCE [LARGE SCALE GENOMIC DNA]</scope>
    <source>
        <strain evidence="8 9">NBRC 13935</strain>
    </source>
</reference>
<evidence type="ECO:0000256" key="2">
    <source>
        <dbReference type="ARBA" id="ARBA00022723"/>
    </source>
</evidence>
<dbReference type="GeneID" id="78527668"/>
<sequence>MKHLRLFVAMIAASLFASPAAAYWEYGHETVAAIAWANITPHARAEIRQILRAQAKLDTPTCPVRTIEEASVWPDCVKPLKDEAGKSRFGYAYSWHYQNVDICQPFRLPPACDTGDCVSAQIPRQLAILKDKRASQKDRVMALAFLVHFVGDLHQPLHAGDKGDKGGNDTHVDYGIYATPRLNLHSVWDGLLAERAISTPPAIVRRYPVAEQRREAAGGVMAWSRENWAIAKRAYAAAMGGDACRPTPAHMHMDEAAIEAMAPVEREQIKRGGLRLAKLLNSAFRGVKAGRSRVAFDFAQAERG</sequence>
<feature type="chain" id="PRO_5002199838" evidence="7">
    <location>
        <begin position="23"/>
        <end position="304"/>
    </location>
</feature>
<dbReference type="GO" id="GO:0004519">
    <property type="term" value="F:endonuclease activity"/>
    <property type="evidence" value="ECO:0007669"/>
    <property type="project" value="UniProtKB-KW"/>
</dbReference>
<keyword evidence="6" id="KW-0325">Glycoprotein</keyword>
<keyword evidence="9" id="KW-1185">Reference proteome</keyword>
<evidence type="ECO:0000256" key="4">
    <source>
        <dbReference type="ARBA" id="ARBA00022801"/>
    </source>
</evidence>
<name>A0A0C9MXU8_SPHPI</name>
<evidence type="ECO:0000256" key="6">
    <source>
        <dbReference type="ARBA" id="ARBA00023180"/>
    </source>
</evidence>
<evidence type="ECO:0000256" key="3">
    <source>
        <dbReference type="ARBA" id="ARBA00022759"/>
    </source>
</evidence>
<dbReference type="GO" id="GO:0003676">
    <property type="term" value="F:nucleic acid binding"/>
    <property type="evidence" value="ECO:0007669"/>
    <property type="project" value="InterPro"/>
</dbReference>
<gene>
    <name evidence="8" type="ORF">SP6_57_00440</name>
</gene>
<keyword evidence="7" id="KW-0732">Signal</keyword>
<dbReference type="InterPro" id="IPR003154">
    <property type="entry name" value="S1/P1nuclease"/>
</dbReference>